<evidence type="ECO:0000256" key="3">
    <source>
        <dbReference type="ARBA" id="ARBA00022771"/>
    </source>
</evidence>
<keyword evidence="5" id="KW-0694">RNA-binding</keyword>
<dbReference type="InterPro" id="IPR009145">
    <property type="entry name" value="U2AF_small"/>
</dbReference>
<name>A0AAD5Y1A8_9FUNG</name>
<dbReference type="InterPro" id="IPR000504">
    <property type="entry name" value="RRM_dom"/>
</dbReference>
<organism evidence="10 11">
    <name type="scientific">Clydaea vesicula</name>
    <dbReference type="NCBI Taxonomy" id="447962"/>
    <lineage>
        <taxon>Eukaryota</taxon>
        <taxon>Fungi</taxon>
        <taxon>Fungi incertae sedis</taxon>
        <taxon>Chytridiomycota</taxon>
        <taxon>Chytridiomycota incertae sedis</taxon>
        <taxon>Chytridiomycetes</taxon>
        <taxon>Lobulomycetales</taxon>
        <taxon>Lobulomycetaceae</taxon>
        <taxon>Clydaea</taxon>
    </lineage>
</organism>
<dbReference type="GO" id="GO:0008270">
    <property type="term" value="F:zinc ion binding"/>
    <property type="evidence" value="ECO:0007669"/>
    <property type="project" value="UniProtKB-KW"/>
</dbReference>
<dbReference type="PRINTS" id="PR01848">
    <property type="entry name" value="U2AUXFACTOR"/>
</dbReference>
<dbReference type="InterPro" id="IPR003954">
    <property type="entry name" value="RRM_euk-type"/>
</dbReference>
<dbReference type="FunFam" id="3.30.70.330:FF:000066">
    <property type="entry name" value="Splicing factor u2af 23 kDa subunit"/>
    <property type="match status" value="1"/>
</dbReference>
<protein>
    <submittedName>
        <fullName evidence="10">Splicing factor U2AF 26 kDa subunit</fullName>
    </submittedName>
</protein>
<dbReference type="Gene3D" id="3.30.70.330">
    <property type="match status" value="1"/>
</dbReference>
<keyword evidence="3 6" id="KW-0863">Zinc-finger</keyword>
<evidence type="ECO:0000313" key="10">
    <source>
        <dbReference type="EMBL" id="KAJ3223319.1"/>
    </source>
</evidence>
<evidence type="ECO:0000259" key="8">
    <source>
        <dbReference type="PROSITE" id="PS50102"/>
    </source>
</evidence>
<dbReference type="GO" id="GO:0089701">
    <property type="term" value="C:U2AF complex"/>
    <property type="evidence" value="ECO:0007669"/>
    <property type="project" value="InterPro"/>
</dbReference>
<feature type="domain" description="RRM" evidence="8">
    <location>
        <begin position="1"/>
        <end position="94"/>
    </location>
</feature>
<dbReference type="Proteomes" id="UP001211065">
    <property type="component" value="Unassembled WGS sequence"/>
</dbReference>
<evidence type="ECO:0000256" key="4">
    <source>
        <dbReference type="ARBA" id="ARBA00022833"/>
    </source>
</evidence>
<feature type="domain" description="C3H1-type" evidence="9">
    <location>
        <begin position="96"/>
        <end position="123"/>
    </location>
</feature>
<evidence type="ECO:0000256" key="6">
    <source>
        <dbReference type="PROSITE-ProRule" id="PRU00723"/>
    </source>
</evidence>
<keyword evidence="4 6" id="KW-0862">Zinc</keyword>
<dbReference type="SUPFAM" id="SSF54928">
    <property type="entry name" value="RNA-binding domain, RBD"/>
    <property type="match status" value="1"/>
</dbReference>
<evidence type="ECO:0000256" key="1">
    <source>
        <dbReference type="ARBA" id="ARBA00022723"/>
    </source>
</evidence>
<dbReference type="SMART" id="SM00361">
    <property type="entry name" value="RRM_1"/>
    <property type="match status" value="1"/>
</dbReference>
<gene>
    <name evidence="10" type="primary">U2AF1</name>
    <name evidence="10" type="ORF">HK099_001293</name>
</gene>
<keyword evidence="11" id="KW-1185">Reference proteome</keyword>
<dbReference type="InterPro" id="IPR035979">
    <property type="entry name" value="RBD_domain_sf"/>
</dbReference>
<dbReference type="Pfam" id="PF00642">
    <property type="entry name" value="zf-CCCH"/>
    <property type="match status" value="1"/>
</dbReference>
<feature type="region of interest" description="Disordered" evidence="7">
    <location>
        <begin position="178"/>
        <end position="207"/>
    </location>
</feature>
<dbReference type="InterPro" id="IPR000571">
    <property type="entry name" value="Znf_CCCH"/>
</dbReference>
<dbReference type="Pfam" id="PF00076">
    <property type="entry name" value="RRM_1"/>
    <property type="match status" value="1"/>
</dbReference>
<dbReference type="PROSITE" id="PS50102">
    <property type="entry name" value="RRM"/>
    <property type="match status" value="1"/>
</dbReference>
<dbReference type="PROSITE" id="PS50103">
    <property type="entry name" value="ZF_C3H1"/>
    <property type="match status" value="1"/>
</dbReference>
<reference evidence="10" key="1">
    <citation type="submission" date="2020-05" db="EMBL/GenBank/DDBJ databases">
        <title>Phylogenomic resolution of chytrid fungi.</title>
        <authorList>
            <person name="Stajich J.E."/>
            <person name="Amses K."/>
            <person name="Simmons R."/>
            <person name="Seto K."/>
            <person name="Myers J."/>
            <person name="Bonds A."/>
            <person name="Quandt C.A."/>
            <person name="Barry K."/>
            <person name="Liu P."/>
            <person name="Grigoriev I."/>
            <person name="Longcore J.E."/>
            <person name="James T.Y."/>
        </authorList>
    </citation>
    <scope>NUCLEOTIDE SEQUENCE</scope>
    <source>
        <strain evidence="10">JEL0476</strain>
    </source>
</reference>
<dbReference type="InterPro" id="IPR012677">
    <property type="entry name" value="Nucleotide-bd_a/b_plait_sf"/>
</dbReference>
<evidence type="ECO:0000256" key="7">
    <source>
        <dbReference type="SAM" id="MobiDB-lite"/>
    </source>
</evidence>
<keyword evidence="2" id="KW-0677">Repeat</keyword>
<dbReference type="PANTHER" id="PTHR12620">
    <property type="entry name" value="U2 SNRNP AUXILIARY FACTOR, SMALL SUBUNIT"/>
    <property type="match status" value="1"/>
</dbReference>
<dbReference type="GO" id="GO:0003723">
    <property type="term" value="F:RNA binding"/>
    <property type="evidence" value="ECO:0007669"/>
    <property type="project" value="UniProtKB-UniRule"/>
</dbReference>
<keyword evidence="1 6" id="KW-0479">Metal-binding</keyword>
<evidence type="ECO:0000259" key="9">
    <source>
        <dbReference type="PROSITE" id="PS50103"/>
    </source>
</evidence>
<proteinExistence type="predicted"/>
<feature type="compositionally biased region" description="Polar residues" evidence="7">
    <location>
        <begin position="183"/>
        <end position="193"/>
    </location>
</feature>
<evidence type="ECO:0000256" key="2">
    <source>
        <dbReference type="ARBA" id="ARBA00022737"/>
    </source>
</evidence>
<dbReference type="EMBL" id="JADGJW010000135">
    <property type="protein sequence ID" value="KAJ3223319.1"/>
    <property type="molecule type" value="Genomic_DNA"/>
</dbReference>
<accession>A0AAD5Y1A8</accession>
<dbReference type="AlphaFoldDB" id="A0AAD5Y1A8"/>
<evidence type="ECO:0000313" key="11">
    <source>
        <dbReference type="Proteomes" id="UP001211065"/>
    </source>
</evidence>
<evidence type="ECO:0000256" key="5">
    <source>
        <dbReference type="PROSITE-ProRule" id="PRU00176"/>
    </source>
</evidence>
<dbReference type="GO" id="GO:0000398">
    <property type="term" value="P:mRNA splicing, via spliceosome"/>
    <property type="evidence" value="ECO:0007669"/>
    <property type="project" value="InterPro"/>
</dbReference>
<comment type="caution">
    <text evidence="10">The sequence shown here is derived from an EMBL/GenBank/DDBJ whole genome shotgun (WGS) entry which is preliminary data.</text>
</comment>
<feature type="zinc finger region" description="C3H1-type" evidence="6">
    <location>
        <begin position="96"/>
        <end position="123"/>
    </location>
</feature>
<sequence length="207" mass="24619">MGNVYQNPMYITVPVSYTNEQLQEHFDLFFEDLFIELAKFGEIEELNVCDNVGDHLVGNVYIRFRYEEDAQKASENLNDRFYAGKPLYCELSPVMDFKESCCRQYDNGDCTRGGFCNFMHLKKVSKHLKRELFDSQKKYLKIKRQKEEANKRLEKDKLRVSECQGVVKEKRCNDKNRKYSNLEMRNSLSQSDGDVNEREHDKRRKYS</sequence>